<accession>A0AAN5CH06</accession>
<keyword evidence="3" id="KW-1185">Reference proteome</keyword>
<evidence type="ECO:0000313" key="3">
    <source>
        <dbReference type="Proteomes" id="UP001328107"/>
    </source>
</evidence>
<feature type="region of interest" description="Disordered" evidence="1">
    <location>
        <begin position="31"/>
        <end position="62"/>
    </location>
</feature>
<evidence type="ECO:0000313" key="2">
    <source>
        <dbReference type="EMBL" id="GMR44044.1"/>
    </source>
</evidence>
<dbReference type="EMBL" id="BTRK01000003">
    <property type="protein sequence ID" value="GMR44044.1"/>
    <property type="molecule type" value="Genomic_DNA"/>
</dbReference>
<sequence>IDSPLSIHDNQPFGLDVIDDEIKMENILNGEMIEPKDEPIDEPPNDYPDFGMDLIGDEMPNK</sequence>
<feature type="non-terminal residue" evidence="2">
    <location>
        <position position="1"/>
    </location>
</feature>
<protein>
    <submittedName>
        <fullName evidence="2">Uncharacterized protein</fullName>
    </submittedName>
</protein>
<feature type="non-terminal residue" evidence="2">
    <location>
        <position position="62"/>
    </location>
</feature>
<reference evidence="3" key="1">
    <citation type="submission" date="2022-10" db="EMBL/GenBank/DDBJ databases">
        <title>Genome assembly of Pristionchus species.</title>
        <authorList>
            <person name="Yoshida K."/>
            <person name="Sommer R.J."/>
        </authorList>
    </citation>
    <scope>NUCLEOTIDE SEQUENCE [LARGE SCALE GENOMIC DNA]</scope>
    <source>
        <strain evidence="3">RS5460</strain>
    </source>
</reference>
<name>A0AAN5CH06_9BILA</name>
<dbReference type="Proteomes" id="UP001328107">
    <property type="component" value="Unassembled WGS sequence"/>
</dbReference>
<comment type="caution">
    <text evidence="2">The sequence shown here is derived from an EMBL/GenBank/DDBJ whole genome shotgun (WGS) entry which is preliminary data.</text>
</comment>
<proteinExistence type="predicted"/>
<organism evidence="2 3">
    <name type="scientific">Pristionchus mayeri</name>
    <dbReference type="NCBI Taxonomy" id="1317129"/>
    <lineage>
        <taxon>Eukaryota</taxon>
        <taxon>Metazoa</taxon>
        <taxon>Ecdysozoa</taxon>
        <taxon>Nematoda</taxon>
        <taxon>Chromadorea</taxon>
        <taxon>Rhabditida</taxon>
        <taxon>Rhabditina</taxon>
        <taxon>Diplogasteromorpha</taxon>
        <taxon>Diplogasteroidea</taxon>
        <taxon>Neodiplogasteridae</taxon>
        <taxon>Pristionchus</taxon>
    </lineage>
</organism>
<gene>
    <name evidence="2" type="ORF">PMAYCL1PPCAC_14239</name>
</gene>
<evidence type="ECO:0000256" key="1">
    <source>
        <dbReference type="SAM" id="MobiDB-lite"/>
    </source>
</evidence>
<dbReference type="AlphaFoldDB" id="A0AAN5CH06"/>